<feature type="compositionally biased region" description="Polar residues" evidence="1">
    <location>
        <begin position="335"/>
        <end position="344"/>
    </location>
</feature>
<keyword evidence="2" id="KW-0472">Membrane</keyword>
<keyword evidence="2" id="KW-1133">Transmembrane helix</keyword>
<reference evidence="3 4" key="1">
    <citation type="journal article" date="2011" name="Nature">
        <title>A high-resolution map of human evolutionary constraint using 29 mammals.</title>
        <authorList>
            <person name="Lindblad-Toh K."/>
            <person name="Garber M."/>
            <person name="Zuk O."/>
            <person name="Lin M.F."/>
            <person name="Parker B.J."/>
            <person name="Washietl S."/>
            <person name="Kheradpour P."/>
            <person name="Ernst J."/>
            <person name="Jordan G."/>
            <person name="Mauceli E."/>
            <person name="Ward L.D."/>
            <person name="Lowe C.B."/>
            <person name="Holloway A.K."/>
            <person name="Clamp M."/>
            <person name="Gnerre S."/>
            <person name="Alfoldi J."/>
            <person name="Beal K."/>
            <person name="Chang J."/>
            <person name="Clawson H."/>
            <person name="Cuff J."/>
            <person name="Di Palma F."/>
            <person name="Fitzgerald S."/>
            <person name="Flicek P."/>
            <person name="Guttman M."/>
            <person name="Hubisz M.J."/>
            <person name="Jaffe D.B."/>
            <person name="Jungreis I."/>
            <person name="Kent W.J."/>
            <person name="Kostka D."/>
            <person name="Lara M."/>
            <person name="Martins A.L."/>
            <person name="Massingham T."/>
            <person name="Moltke I."/>
            <person name="Raney B.J."/>
            <person name="Rasmussen M.D."/>
            <person name="Robinson J."/>
            <person name="Stark A."/>
            <person name="Vilella A.J."/>
            <person name="Wen J."/>
            <person name="Xie X."/>
            <person name="Zody M.C."/>
            <person name="Baldwin J."/>
            <person name="Bloom T."/>
            <person name="Chin C.W."/>
            <person name="Heiman D."/>
            <person name="Nicol R."/>
            <person name="Nusbaum C."/>
            <person name="Young S."/>
            <person name="Wilkinson J."/>
            <person name="Worley K.C."/>
            <person name="Kovar C.L."/>
            <person name="Muzny D.M."/>
            <person name="Gibbs R.A."/>
            <person name="Cree A."/>
            <person name="Dihn H.H."/>
            <person name="Fowler G."/>
            <person name="Jhangiani S."/>
            <person name="Joshi V."/>
            <person name="Lee S."/>
            <person name="Lewis L.R."/>
            <person name="Nazareth L.V."/>
            <person name="Okwuonu G."/>
            <person name="Santibanez J."/>
            <person name="Warren W.C."/>
            <person name="Mardis E.R."/>
            <person name="Weinstock G.M."/>
            <person name="Wilson R.K."/>
            <person name="Delehaunty K."/>
            <person name="Dooling D."/>
            <person name="Fronik C."/>
            <person name="Fulton L."/>
            <person name="Fulton B."/>
            <person name="Graves T."/>
            <person name="Minx P."/>
            <person name="Sodergren E."/>
            <person name="Birney E."/>
            <person name="Margulies E.H."/>
            <person name="Herrero J."/>
            <person name="Green E.D."/>
            <person name="Haussler D."/>
            <person name="Siepel A."/>
            <person name="Goldman N."/>
            <person name="Pollard K.S."/>
            <person name="Pedersen J.S."/>
            <person name="Lander E.S."/>
            <person name="Kellis M."/>
        </authorList>
    </citation>
    <scope>NUCLEOTIDE SEQUENCE [LARGE SCALE GENOMIC DNA]</scope>
    <source>
        <strain evidence="4">Thorbecke</strain>
    </source>
</reference>
<dbReference type="Proteomes" id="UP000001811">
    <property type="component" value="Unplaced"/>
</dbReference>
<dbReference type="AlphaFoldDB" id="G1SI17"/>
<accession>G1SI17</accession>
<sequence>MISSWRGFRQAAKERPGAGAPVPTLIQCLVVFAELLIWPREGSSARPARGPLLAMSPEAATEQDRERGRRVSRIIFFLFVFGAVLLCVGVLLSIFGFQACQYETVSDCSLVLKIAGPSCAVMGLGAVILARSRARLQLLEGQRRGSQADPDQAFICGESRQFAQCLIFGFLFLTSGMLISVLGIWVPGCGMNWVQDSLNETDSAGAGPPICGFLSLQIMGPLIVLVGLCFFVIAHVKKRNNLNVSQEAPESEEGQAQSMEPVPVTVGDSVIIFPPPPPPYFPGSSTAADTPAPGAGAVLPGENPPPYYSIFNPGTPAPESQGEPSDRDCGFVYTISGTDSSPEVSHTPYLPYELPPRYEEKDSSAPASESTPP</sequence>
<dbReference type="Pfam" id="PF15471">
    <property type="entry name" value="TMEM171"/>
    <property type="match status" value="1"/>
</dbReference>
<dbReference type="InterPro" id="IPR029173">
    <property type="entry name" value="TMEM171"/>
</dbReference>
<feature type="transmembrane region" description="Helical" evidence="2">
    <location>
        <begin position="206"/>
        <end position="233"/>
    </location>
</feature>
<dbReference type="HOGENOM" id="CLU_900031_0_0_1"/>
<dbReference type="InParanoid" id="G1SI17"/>
<feature type="transmembrane region" description="Helical" evidence="2">
    <location>
        <begin position="74"/>
        <end position="98"/>
    </location>
</feature>
<dbReference type="PANTHER" id="PTHR31617:SF0">
    <property type="entry name" value="TRANSMEMBRANE PROTEIN 171"/>
    <property type="match status" value="1"/>
</dbReference>
<organism evidence="3 4">
    <name type="scientific">Oryctolagus cuniculus</name>
    <name type="common">Rabbit</name>
    <dbReference type="NCBI Taxonomy" id="9986"/>
    <lineage>
        <taxon>Eukaryota</taxon>
        <taxon>Metazoa</taxon>
        <taxon>Chordata</taxon>
        <taxon>Craniata</taxon>
        <taxon>Vertebrata</taxon>
        <taxon>Euteleostomi</taxon>
        <taxon>Mammalia</taxon>
        <taxon>Eutheria</taxon>
        <taxon>Euarchontoglires</taxon>
        <taxon>Glires</taxon>
        <taxon>Lagomorpha</taxon>
        <taxon>Leporidae</taxon>
        <taxon>Oryctolagus</taxon>
    </lineage>
</organism>
<evidence type="ECO:0000313" key="3">
    <source>
        <dbReference type="Ensembl" id="ENSOCUP00000002306.4"/>
    </source>
</evidence>
<feature type="transmembrane region" description="Helical" evidence="2">
    <location>
        <begin position="110"/>
        <end position="130"/>
    </location>
</feature>
<evidence type="ECO:0000256" key="2">
    <source>
        <dbReference type="SAM" id="Phobius"/>
    </source>
</evidence>
<dbReference type="Bgee" id="ENSOCUG00000002668">
    <property type="expression patterns" value="Expressed in adult mammalian kidney and 8 other cell types or tissues"/>
</dbReference>
<dbReference type="PaxDb" id="9986-ENSOCUP00000002306"/>
<reference evidence="3" key="2">
    <citation type="submission" date="2025-08" db="UniProtKB">
        <authorList>
            <consortium name="Ensembl"/>
        </authorList>
    </citation>
    <scope>IDENTIFICATION</scope>
    <source>
        <strain evidence="3">Thorbecke</strain>
    </source>
</reference>
<keyword evidence="2" id="KW-0812">Transmembrane</keyword>
<gene>
    <name evidence="3" type="primary">TMEM171</name>
</gene>
<dbReference type="STRING" id="9986.ENSOCUP00000002306"/>
<proteinExistence type="predicted"/>
<dbReference type="FunCoup" id="G1SI17">
    <property type="interactions" value="1"/>
</dbReference>
<keyword evidence="4" id="KW-1185">Reference proteome</keyword>
<dbReference type="Ensembl" id="ENSOCUT00000002667.4">
    <property type="protein sequence ID" value="ENSOCUP00000002306.4"/>
    <property type="gene ID" value="ENSOCUG00000002668.4"/>
</dbReference>
<reference evidence="3" key="3">
    <citation type="submission" date="2025-09" db="UniProtKB">
        <authorList>
            <consortium name="Ensembl"/>
        </authorList>
    </citation>
    <scope>IDENTIFICATION</scope>
    <source>
        <strain evidence="3">Thorbecke</strain>
    </source>
</reference>
<feature type="region of interest" description="Disordered" evidence="1">
    <location>
        <begin position="278"/>
        <end position="373"/>
    </location>
</feature>
<evidence type="ECO:0000313" key="4">
    <source>
        <dbReference type="Proteomes" id="UP000001811"/>
    </source>
</evidence>
<dbReference type="PANTHER" id="PTHR31617">
    <property type="entry name" value="TRANSMEMBRANE PROTEIN 171"/>
    <property type="match status" value="1"/>
</dbReference>
<protein>
    <submittedName>
        <fullName evidence="3">Transmembrane protein 171</fullName>
    </submittedName>
</protein>
<dbReference type="GeneTree" id="ENSGT00390000017024"/>
<feature type="transmembrane region" description="Helical" evidence="2">
    <location>
        <begin position="165"/>
        <end position="186"/>
    </location>
</feature>
<feature type="compositionally biased region" description="Low complexity" evidence="1">
    <location>
        <begin position="282"/>
        <end position="297"/>
    </location>
</feature>
<name>G1SI17_RABIT</name>
<evidence type="ECO:0000256" key="1">
    <source>
        <dbReference type="SAM" id="MobiDB-lite"/>
    </source>
</evidence>
<dbReference type="eggNOG" id="ENOG502QRR0">
    <property type="taxonomic scope" value="Eukaryota"/>
</dbReference>